<accession>A0ABQ0Q260</accession>
<keyword evidence="6 10" id="KW-0812">Transmembrane</keyword>
<evidence type="ECO:0000313" key="12">
    <source>
        <dbReference type="EMBL" id="GBQ87725.1"/>
    </source>
</evidence>
<keyword evidence="8 10" id="KW-1133">Transmembrane helix</keyword>
<keyword evidence="5" id="KW-0997">Cell inner membrane</keyword>
<evidence type="ECO:0000256" key="6">
    <source>
        <dbReference type="ARBA" id="ARBA00022692"/>
    </source>
</evidence>
<evidence type="ECO:0000259" key="11">
    <source>
        <dbReference type="Pfam" id="PF21687"/>
    </source>
</evidence>
<dbReference type="Pfam" id="PF21687">
    <property type="entry name" value="T2SSK_1st"/>
    <property type="match status" value="1"/>
</dbReference>
<gene>
    <name evidence="12" type="ORF">AA0535_1353</name>
</gene>
<dbReference type="Gene3D" id="1.10.40.60">
    <property type="entry name" value="EpsJ-like"/>
    <property type="match status" value="1"/>
</dbReference>
<reference evidence="12" key="1">
    <citation type="submission" date="2013-04" db="EMBL/GenBank/DDBJ databases">
        <title>The genome sequencing project of 58 acetic acid bacteria.</title>
        <authorList>
            <person name="Okamoto-Kainuma A."/>
            <person name="Ishikawa M."/>
            <person name="Umino S."/>
            <person name="Koizumi Y."/>
            <person name="Shiwa Y."/>
            <person name="Yoshikawa H."/>
            <person name="Matsutani M."/>
            <person name="Matsushita K."/>
        </authorList>
    </citation>
    <scope>NUCLEOTIDE SEQUENCE</scope>
    <source>
        <strain evidence="12">NRIC 0535</strain>
    </source>
</reference>
<protein>
    <submittedName>
        <fullName evidence="12">Type III secretion component protein PulK</fullName>
    </submittedName>
</protein>
<keyword evidence="9 10" id="KW-0472">Membrane</keyword>
<keyword evidence="4" id="KW-1003">Cell membrane</keyword>
<keyword evidence="3" id="KW-0813">Transport</keyword>
<evidence type="ECO:0000256" key="10">
    <source>
        <dbReference type="SAM" id="Phobius"/>
    </source>
</evidence>
<dbReference type="RefSeq" id="WP_264815197.1">
    <property type="nucleotide sequence ID" value="NZ_BAPV01000010.1"/>
</dbReference>
<dbReference type="Proteomes" id="UP001062776">
    <property type="component" value="Unassembled WGS sequence"/>
</dbReference>
<keyword evidence="13" id="KW-1185">Reference proteome</keyword>
<evidence type="ECO:0000256" key="7">
    <source>
        <dbReference type="ARBA" id="ARBA00022927"/>
    </source>
</evidence>
<feature type="domain" description="T2SS protein K first SAM-like" evidence="11">
    <location>
        <begin position="104"/>
        <end position="191"/>
    </location>
</feature>
<evidence type="ECO:0000256" key="8">
    <source>
        <dbReference type="ARBA" id="ARBA00022989"/>
    </source>
</evidence>
<evidence type="ECO:0000256" key="1">
    <source>
        <dbReference type="ARBA" id="ARBA00004533"/>
    </source>
</evidence>
<comment type="caution">
    <text evidence="12">The sequence shown here is derived from an EMBL/GenBank/DDBJ whole genome shotgun (WGS) entry which is preliminary data.</text>
</comment>
<dbReference type="InterPro" id="IPR049031">
    <property type="entry name" value="T2SSK_SAM-like_1st"/>
</dbReference>
<evidence type="ECO:0000313" key="13">
    <source>
        <dbReference type="Proteomes" id="UP001062776"/>
    </source>
</evidence>
<organism evidence="12 13">
    <name type="scientific">Asaia krungthepensis NRIC 0535</name>
    <dbReference type="NCBI Taxonomy" id="1307925"/>
    <lineage>
        <taxon>Bacteria</taxon>
        <taxon>Pseudomonadati</taxon>
        <taxon>Pseudomonadota</taxon>
        <taxon>Alphaproteobacteria</taxon>
        <taxon>Acetobacterales</taxon>
        <taxon>Acetobacteraceae</taxon>
        <taxon>Asaia</taxon>
    </lineage>
</organism>
<evidence type="ECO:0000256" key="5">
    <source>
        <dbReference type="ARBA" id="ARBA00022519"/>
    </source>
</evidence>
<dbReference type="PANTHER" id="PTHR38831">
    <property type="entry name" value="TYPE II SECRETION SYSTEM PROTEIN K"/>
    <property type="match status" value="1"/>
</dbReference>
<sequence length="274" mass="28895">MITAPPDARERGFALLIVLWALAGLSLLTTMIIAGAGSALRETRLLSQTARMEALAQGGIESAIFHESGSSTTRWPLTGAVHLEKIDGFTMAISVESEASRINPNTAPFALLSALVQECGGTQVQSGAIAHDMVAWRRQSQGEDGAERQHYLTLGLRYLPPYASFQTIAELELIPGMTRPLLSCMGPHLSIAQPEELHAPVTDALVQRALARAGQPALPATTASYPFSFVATVRISDGQGGGATRRATVLIPVSGGASDPSGRSARIIDLSTLD</sequence>
<comment type="subcellular location">
    <subcellularLocation>
        <location evidence="1">Cell inner membrane</location>
    </subcellularLocation>
</comment>
<dbReference type="EMBL" id="BAPV01000010">
    <property type="protein sequence ID" value="GBQ87725.1"/>
    <property type="molecule type" value="Genomic_DNA"/>
</dbReference>
<keyword evidence="7" id="KW-0653">Protein transport</keyword>
<feature type="transmembrane region" description="Helical" evidence="10">
    <location>
        <begin position="12"/>
        <end position="36"/>
    </location>
</feature>
<dbReference type="InterPro" id="IPR005628">
    <property type="entry name" value="GspK"/>
</dbReference>
<dbReference type="InterPro" id="IPR038072">
    <property type="entry name" value="GspK_central_sf"/>
</dbReference>
<evidence type="ECO:0000256" key="3">
    <source>
        <dbReference type="ARBA" id="ARBA00022448"/>
    </source>
</evidence>
<evidence type="ECO:0000256" key="9">
    <source>
        <dbReference type="ARBA" id="ARBA00023136"/>
    </source>
</evidence>
<dbReference type="PANTHER" id="PTHR38831:SF2">
    <property type="entry name" value="TYPE II SECRETION SYSTEM PROTEIN K"/>
    <property type="match status" value="1"/>
</dbReference>
<proteinExistence type="inferred from homology"/>
<evidence type="ECO:0000256" key="2">
    <source>
        <dbReference type="ARBA" id="ARBA00007246"/>
    </source>
</evidence>
<name>A0ABQ0Q260_9PROT</name>
<comment type="similarity">
    <text evidence="2">Belongs to the GSP K family.</text>
</comment>
<dbReference type="SUPFAM" id="SSF158544">
    <property type="entry name" value="GspK insert domain-like"/>
    <property type="match status" value="1"/>
</dbReference>
<evidence type="ECO:0000256" key="4">
    <source>
        <dbReference type="ARBA" id="ARBA00022475"/>
    </source>
</evidence>